<feature type="transmembrane region" description="Helical" evidence="1">
    <location>
        <begin position="37"/>
        <end position="60"/>
    </location>
</feature>
<accession>A0A9K3IWC5</accession>
<proteinExistence type="predicted"/>
<comment type="caution">
    <text evidence="2">The sequence shown here is derived from an EMBL/GenBank/DDBJ whole genome shotgun (WGS) entry which is preliminary data.</text>
</comment>
<dbReference type="Proteomes" id="UP000215914">
    <property type="component" value="Unassembled WGS sequence"/>
</dbReference>
<gene>
    <name evidence="2" type="ORF">HanXRQr2_Chr05g0194031</name>
</gene>
<keyword evidence="1" id="KW-0472">Membrane</keyword>
<evidence type="ECO:0000256" key="1">
    <source>
        <dbReference type="SAM" id="Phobius"/>
    </source>
</evidence>
<keyword evidence="1" id="KW-1133">Transmembrane helix</keyword>
<dbReference type="AlphaFoldDB" id="A0A9K3IWC5"/>
<protein>
    <submittedName>
        <fullName evidence="2">Uncharacterized protein</fullName>
    </submittedName>
</protein>
<name>A0A9K3IWC5_HELAN</name>
<evidence type="ECO:0000313" key="2">
    <source>
        <dbReference type="EMBL" id="KAF5804168.1"/>
    </source>
</evidence>
<organism evidence="2 3">
    <name type="scientific">Helianthus annuus</name>
    <name type="common">Common sunflower</name>
    <dbReference type="NCBI Taxonomy" id="4232"/>
    <lineage>
        <taxon>Eukaryota</taxon>
        <taxon>Viridiplantae</taxon>
        <taxon>Streptophyta</taxon>
        <taxon>Embryophyta</taxon>
        <taxon>Tracheophyta</taxon>
        <taxon>Spermatophyta</taxon>
        <taxon>Magnoliopsida</taxon>
        <taxon>eudicotyledons</taxon>
        <taxon>Gunneridae</taxon>
        <taxon>Pentapetalae</taxon>
        <taxon>asterids</taxon>
        <taxon>campanulids</taxon>
        <taxon>Asterales</taxon>
        <taxon>Asteraceae</taxon>
        <taxon>Asteroideae</taxon>
        <taxon>Heliantheae alliance</taxon>
        <taxon>Heliantheae</taxon>
        <taxon>Helianthus</taxon>
    </lineage>
</organism>
<reference evidence="2" key="2">
    <citation type="submission" date="2020-06" db="EMBL/GenBank/DDBJ databases">
        <title>Helianthus annuus Genome sequencing and assembly Release 2.</title>
        <authorList>
            <person name="Gouzy J."/>
            <person name="Langlade N."/>
            <person name="Munos S."/>
        </authorList>
    </citation>
    <scope>NUCLEOTIDE SEQUENCE</scope>
    <source>
        <tissue evidence="2">Leaves</tissue>
    </source>
</reference>
<reference evidence="2" key="1">
    <citation type="journal article" date="2017" name="Nature">
        <title>The sunflower genome provides insights into oil metabolism, flowering and Asterid evolution.</title>
        <authorList>
            <person name="Badouin H."/>
            <person name="Gouzy J."/>
            <person name="Grassa C.J."/>
            <person name="Murat F."/>
            <person name="Staton S.E."/>
            <person name="Cottret L."/>
            <person name="Lelandais-Briere C."/>
            <person name="Owens G.L."/>
            <person name="Carrere S."/>
            <person name="Mayjonade B."/>
            <person name="Legrand L."/>
            <person name="Gill N."/>
            <person name="Kane N.C."/>
            <person name="Bowers J.E."/>
            <person name="Hubner S."/>
            <person name="Bellec A."/>
            <person name="Berard A."/>
            <person name="Berges H."/>
            <person name="Blanchet N."/>
            <person name="Boniface M.C."/>
            <person name="Brunel D."/>
            <person name="Catrice O."/>
            <person name="Chaidir N."/>
            <person name="Claudel C."/>
            <person name="Donnadieu C."/>
            <person name="Faraut T."/>
            <person name="Fievet G."/>
            <person name="Helmstetter N."/>
            <person name="King M."/>
            <person name="Knapp S.J."/>
            <person name="Lai Z."/>
            <person name="Le Paslier M.C."/>
            <person name="Lippi Y."/>
            <person name="Lorenzon L."/>
            <person name="Mandel J.R."/>
            <person name="Marage G."/>
            <person name="Marchand G."/>
            <person name="Marquand E."/>
            <person name="Bret-Mestries E."/>
            <person name="Morien E."/>
            <person name="Nambeesan S."/>
            <person name="Nguyen T."/>
            <person name="Pegot-Espagnet P."/>
            <person name="Pouilly N."/>
            <person name="Raftis F."/>
            <person name="Sallet E."/>
            <person name="Schiex T."/>
            <person name="Thomas J."/>
            <person name="Vandecasteele C."/>
            <person name="Vares D."/>
            <person name="Vear F."/>
            <person name="Vautrin S."/>
            <person name="Crespi M."/>
            <person name="Mangin B."/>
            <person name="Burke J.M."/>
            <person name="Salse J."/>
            <person name="Munos S."/>
            <person name="Vincourt P."/>
            <person name="Rieseberg L.H."/>
            <person name="Langlade N.B."/>
        </authorList>
    </citation>
    <scope>NUCLEOTIDE SEQUENCE</scope>
    <source>
        <tissue evidence="2">Leaves</tissue>
    </source>
</reference>
<dbReference type="EMBL" id="MNCJ02000320">
    <property type="protein sequence ID" value="KAF5804168.1"/>
    <property type="molecule type" value="Genomic_DNA"/>
</dbReference>
<keyword evidence="1" id="KW-0812">Transmembrane</keyword>
<sequence length="63" mass="6980">MDVMCTPDLTKEDCIKCLSKGSKEILLLANHFLVDGLYLPIVLYGIGIQVFSSLLLYMILNCG</sequence>
<keyword evidence="3" id="KW-1185">Reference proteome</keyword>
<evidence type="ECO:0000313" key="3">
    <source>
        <dbReference type="Proteomes" id="UP000215914"/>
    </source>
</evidence>
<dbReference type="Gramene" id="mRNA:HanXRQr2_Chr05g0194031">
    <property type="protein sequence ID" value="mRNA:HanXRQr2_Chr05g0194031"/>
    <property type="gene ID" value="HanXRQr2_Chr05g0194031"/>
</dbReference>